<keyword evidence="1" id="KW-0472">Membrane</keyword>
<evidence type="ECO:0000256" key="1">
    <source>
        <dbReference type="SAM" id="Phobius"/>
    </source>
</evidence>
<dbReference type="InterPro" id="IPR036259">
    <property type="entry name" value="MFS_trans_sf"/>
</dbReference>
<accession>A0ABY1BRX2</accession>
<name>A0ABY1BRX2_9PSED</name>
<sequence length="61" mass="6646">MFIGAGGGFDQAAGYNYALYFISGLMVIAALITAFFTRETTGWFLKHDRALVSKASCNMDN</sequence>
<comment type="caution">
    <text evidence="2">The sequence shown here is derived from an EMBL/GenBank/DDBJ whole genome shotgun (WGS) entry which is preliminary data.</text>
</comment>
<protein>
    <submittedName>
        <fullName evidence="2">Uncharacterized protein</fullName>
    </submittedName>
</protein>
<gene>
    <name evidence="2" type="ORF">SAMN05216600_1376</name>
</gene>
<feature type="transmembrane region" description="Helical" evidence="1">
    <location>
        <begin position="17"/>
        <end position="36"/>
    </location>
</feature>
<dbReference type="EMBL" id="FOFP01000037">
    <property type="protein sequence ID" value="SER48169.1"/>
    <property type="molecule type" value="Genomic_DNA"/>
</dbReference>
<evidence type="ECO:0000313" key="3">
    <source>
        <dbReference type="Proteomes" id="UP000198512"/>
    </source>
</evidence>
<dbReference type="Proteomes" id="UP000198512">
    <property type="component" value="Unassembled WGS sequence"/>
</dbReference>
<proteinExistence type="predicted"/>
<keyword evidence="1" id="KW-1133">Transmembrane helix</keyword>
<evidence type="ECO:0000313" key="2">
    <source>
        <dbReference type="EMBL" id="SER48169.1"/>
    </source>
</evidence>
<dbReference type="SUPFAM" id="SSF103473">
    <property type="entry name" value="MFS general substrate transporter"/>
    <property type="match status" value="1"/>
</dbReference>
<keyword evidence="1" id="KW-0812">Transmembrane</keyword>
<keyword evidence="3" id="KW-1185">Reference proteome</keyword>
<organism evidence="2 3">
    <name type="scientific">Pseudomonas cuatrocienegasensis</name>
    <dbReference type="NCBI Taxonomy" id="543360"/>
    <lineage>
        <taxon>Bacteria</taxon>
        <taxon>Pseudomonadati</taxon>
        <taxon>Pseudomonadota</taxon>
        <taxon>Gammaproteobacteria</taxon>
        <taxon>Pseudomonadales</taxon>
        <taxon>Pseudomonadaceae</taxon>
        <taxon>Pseudomonas</taxon>
    </lineage>
</organism>
<reference evidence="2 3" key="1">
    <citation type="submission" date="2016-10" db="EMBL/GenBank/DDBJ databases">
        <authorList>
            <person name="Varghese N."/>
            <person name="Submissions S."/>
        </authorList>
    </citation>
    <scope>NUCLEOTIDE SEQUENCE [LARGE SCALE GENOMIC DNA]</scope>
    <source>
        <strain evidence="2 3">CIP 109853</strain>
    </source>
</reference>